<evidence type="ECO:0000256" key="6">
    <source>
        <dbReference type="ARBA" id="ARBA00022692"/>
    </source>
</evidence>
<evidence type="ECO:0000256" key="12">
    <source>
        <dbReference type="ARBA" id="ARBA00023136"/>
    </source>
</evidence>
<proteinExistence type="inferred from homology"/>
<dbReference type="EMBL" id="OZ037945">
    <property type="protein sequence ID" value="CAL1701473.1"/>
    <property type="molecule type" value="Genomic_DNA"/>
</dbReference>
<keyword evidence="5 13" id="KW-0349">Heme</keyword>
<comment type="subcellular location">
    <subcellularLocation>
        <location evidence="2">Membrane</location>
        <topology evidence="2">Single-pass membrane protein</topology>
    </subcellularLocation>
</comment>
<comment type="cofactor">
    <cofactor evidence="1">
        <name>heme</name>
        <dbReference type="ChEBI" id="CHEBI:30413"/>
    </cofactor>
</comment>
<gene>
    <name evidence="14" type="ORF">GFSPODELE1_LOCUS3608</name>
</gene>
<evidence type="ECO:0000256" key="9">
    <source>
        <dbReference type="ARBA" id="ARBA00023002"/>
    </source>
</evidence>
<dbReference type="InterPro" id="IPR001128">
    <property type="entry name" value="Cyt_P450"/>
</dbReference>
<dbReference type="Pfam" id="PF00067">
    <property type="entry name" value="p450"/>
    <property type="match status" value="1"/>
</dbReference>
<protein>
    <recommendedName>
        <fullName evidence="16">Cytochrome P450</fullName>
    </recommendedName>
</protein>
<dbReference type="InterPro" id="IPR002401">
    <property type="entry name" value="Cyt_P450_E_grp-I"/>
</dbReference>
<keyword evidence="7 13" id="KW-0479">Metal-binding</keyword>
<evidence type="ECO:0000256" key="4">
    <source>
        <dbReference type="ARBA" id="ARBA00010617"/>
    </source>
</evidence>
<evidence type="ECO:0000313" key="14">
    <source>
        <dbReference type="EMBL" id="CAL1701473.1"/>
    </source>
</evidence>
<evidence type="ECO:0000256" key="1">
    <source>
        <dbReference type="ARBA" id="ARBA00001971"/>
    </source>
</evidence>
<evidence type="ECO:0000256" key="5">
    <source>
        <dbReference type="ARBA" id="ARBA00022617"/>
    </source>
</evidence>
<dbReference type="PROSITE" id="PS00086">
    <property type="entry name" value="CYTOCHROME_P450"/>
    <property type="match status" value="1"/>
</dbReference>
<reference evidence="15" key="1">
    <citation type="submission" date="2024-04" db="EMBL/GenBank/DDBJ databases">
        <authorList>
            <person name="Shaw F."/>
            <person name="Minotto A."/>
        </authorList>
    </citation>
    <scope>NUCLEOTIDE SEQUENCE [LARGE SCALE GENOMIC DNA]</scope>
</reference>
<dbReference type="PRINTS" id="PR00385">
    <property type="entry name" value="P450"/>
</dbReference>
<evidence type="ECO:0000256" key="3">
    <source>
        <dbReference type="ARBA" id="ARBA00005179"/>
    </source>
</evidence>
<keyword evidence="10 13" id="KW-0408">Iron</keyword>
<dbReference type="InterPro" id="IPR050364">
    <property type="entry name" value="Cytochrome_P450_fung"/>
</dbReference>
<comment type="pathway">
    <text evidence="3">Secondary metabolite biosynthesis.</text>
</comment>
<dbReference type="CDD" id="cd11065">
    <property type="entry name" value="CYP64-like"/>
    <property type="match status" value="1"/>
</dbReference>
<evidence type="ECO:0000256" key="8">
    <source>
        <dbReference type="ARBA" id="ARBA00022989"/>
    </source>
</evidence>
<keyword evidence="9 13" id="KW-0560">Oxidoreductase</keyword>
<evidence type="ECO:0008006" key="16">
    <source>
        <dbReference type="Google" id="ProtNLM"/>
    </source>
</evidence>
<keyword evidence="8" id="KW-1133">Transmembrane helix</keyword>
<keyword evidence="15" id="KW-1185">Reference proteome</keyword>
<keyword evidence="12" id="KW-0472">Membrane</keyword>
<sequence>MELQIAVATILFLLCVYIYSRRPKRNLPPGPPPVPLIGNILQLPKEEAWFQFTEWGRIYGDVITLFILNKPFLVLNSAQSIIDLFDNRSAIYSSRPHLVMADELMGFGDALVFAPYGERFKNMRKLLKVGLGPTASRAFWPLIEKEIGLSLSRLLDNPDDFAQNFRQTAGATALKTAYGFQDEEEFRMLTKDTEDMMYMFSLAARPDAFLVDTLPFLKYVPSWFPGAGFQKLALKSKAAIRQVVDSPFESVKRKMASGTAPPSYTATLLGAGPEERIDDLDIKWTAAGVYAGQADTTVTALSNFYLCMIIFPEIQEKAQAEVDRVVGPNRLPSIKDRESLPYVCAILKEVLRWRPVARIVTHSVIQDDTYRGYFIPSGSAVVANVWAACHDESVYKDPAEFRPERFLPPESAPDSSKFAFGFGRRACPGEAVAQASLFCTMACTFATLKLSKAKDENGNVIEPVLRWTSGVTSFPHPFKCDIKPRSAKAVELIRNHAARIGTAG</sequence>
<dbReference type="Proteomes" id="UP001497453">
    <property type="component" value="Chromosome 2"/>
</dbReference>
<dbReference type="PANTHER" id="PTHR46300">
    <property type="entry name" value="P450, PUTATIVE (EUROFUNG)-RELATED-RELATED"/>
    <property type="match status" value="1"/>
</dbReference>
<accession>A0ABP1D3A7</accession>
<dbReference type="SUPFAM" id="SSF48264">
    <property type="entry name" value="Cytochrome P450"/>
    <property type="match status" value="1"/>
</dbReference>
<keyword evidence="6" id="KW-0812">Transmembrane</keyword>
<dbReference type="PRINTS" id="PR00463">
    <property type="entry name" value="EP450I"/>
</dbReference>
<keyword evidence="11 13" id="KW-0503">Monooxygenase</keyword>
<dbReference type="PANTHER" id="PTHR46300:SF7">
    <property type="entry name" value="P450, PUTATIVE (EUROFUNG)-RELATED"/>
    <property type="match status" value="1"/>
</dbReference>
<evidence type="ECO:0000256" key="10">
    <source>
        <dbReference type="ARBA" id="ARBA00023004"/>
    </source>
</evidence>
<organism evidence="14 15">
    <name type="scientific">Somion occarium</name>
    <dbReference type="NCBI Taxonomy" id="3059160"/>
    <lineage>
        <taxon>Eukaryota</taxon>
        <taxon>Fungi</taxon>
        <taxon>Dikarya</taxon>
        <taxon>Basidiomycota</taxon>
        <taxon>Agaricomycotina</taxon>
        <taxon>Agaricomycetes</taxon>
        <taxon>Polyporales</taxon>
        <taxon>Cerrenaceae</taxon>
        <taxon>Somion</taxon>
    </lineage>
</organism>
<evidence type="ECO:0000256" key="13">
    <source>
        <dbReference type="RuleBase" id="RU000461"/>
    </source>
</evidence>
<dbReference type="InterPro" id="IPR036396">
    <property type="entry name" value="Cyt_P450_sf"/>
</dbReference>
<evidence type="ECO:0000256" key="2">
    <source>
        <dbReference type="ARBA" id="ARBA00004167"/>
    </source>
</evidence>
<evidence type="ECO:0000313" key="15">
    <source>
        <dbReference type="Proteomes" id="UP001497453"/>
    </source>
</evidence>
<name>A0ABP1D3A7_9APHY</name>
<evidence type="ECO:0000256" key="11">
    <source>
        <dbReference type="ARBA" id="ARBA00023033"/>
    </source>
</evidence>
<dbReference type="InterPro" id="IPR017972">
    <property type="entry name" value="Cyt_P450_CS"/>
</dbReference>
<evidence type="ECO:0000256" key="7">
    <source>
        <dbReference type="ARBA" id="ARBA00022723"/>
    </source>
</evidence>
<dbReference type="Gene3D" id="1.10.630.10">
    <property type="entry name" value="Cytochrome P450"/>
    <property type="match status" value="1"/>
</dbReference>
<comment type="similarity">
    <text evidence="4 13">Belongs to the cytochrome P450 family.</text>
</comment>